<dbReference type="PANTHER" id="PTHR23355">
    <property type="entry name" value="RIBONUCLEASE"/>
    <property type="match status" value="1"/>
</dbReference>
<reference evidence="9" key="2">
    <citation type="submission" date="2017-10" db="EMBL/GenBank/DDBJ databases">
        <title>Ladona fulva Genome sequencing and assembly.</title>
        <authorList>
            <person name="Murali S."/>
            <person name="Richards S."/>
            <person name="Bandaranaike D."/>
            <person name="Bellair M."/>
            <person name="Blankenburg K."/>
            <person name="Chao H."/>
            <person name="Dinh H."/>
            <person name="Doddapaneni H."/>
            <person name="Dugan-Rocha S."/>
            <person name="Elkadiri S."/>
            <person name="Gnanaolivu R."/>
            <person name="Hernandez B."/>
            <person name="Skinner E."/>
            <person name="Javaid M."/>
            <person name="Lee S."/>
            <person name="Li M."/>
            <person name="Ming W."/>
            <person name="Munidasa M."/>
            <person name="Muniz J."/>
            <person name="Nguyen L."/>
            <person name="Hughes D."/>
            <person name="Osuji N."/>
            <person name="Pu L.-L."/>
            <person name="Puazo M."/>
            <person name="Qu C."/>
            <person name="Quiroz J."/>
            <person name="Raj R."/>
            <person name="Weissenberger G."/>
            <person name="Xin Y."/>
            <person name="Zou X."/>
            <person name="Han Y."/>
            <person name="Worley K."/>
            <person name="Muzny D."/>
            <person name="Gibbs R."/>
        </authorList>
    </citation>
    <scope>NUCLEOTIDE SEQUENCE</scope>
    <source>
        <strain evidence="9">Sampled in the wild</strain>
    </source>
</reference>
<dbReference type="Pfam" id="PF17849">
    <property type="entry name" value="OB_Dis3"/>
    <property type="match status" value="1"/>
</dbReference>
<dbReference type="Proteomes" id="UP000792457">
    <property type="component" value="Unassembled WGS sequence"/>
</dbReference>
<comment type="similarity">
    <text evidence="1 6">Belongs to the RNR ribonuclease family.</text>
</comment>
<keyword evidence="4" id="KW-0269">Exonuclease</keyword>
<evidence type="ECO:0000313" key="10">
    <source>
        <dbReference type="Proteomes" id="UP000792457"/>
    </source>
</evidence>
<feature type="compositionally biased region" description="Basic residues" evidence="7">
    <location>
        <begin position="123"/>
        <end position="134"/>
    </location>
</feature>
<dbReference type="AlphaFoldDB" id="A0A8K0P080"/>
<comment type="caution">
    <text evidence="9">The sequence shown here is derived from an EMBL/GenBank/DDBJ whole genome shotgun (WGS) entry which is preliminary data.</text>
</comment>
<sequence length="1176" mass="130639">MFGHIRDFEYCRKLGSYMEMDSADSVFSDKSPHKGNESKAVEKDMGENNPIPADNAKKKRKRRIRKNISKDNVASDAERASQSDTVKSSLETKKLQSKEEAAGNSAVEKMTDQENHSKDVGKFAKKGRNAKKKAVAGNSTSQVSGAQVPVLNTIQSNVSPKYTPPKHLRNVPAGVQPMFYVRQSPKKKLDSPKQEKFLPYWTAQQVEAGLKFGSLISGIIRINPRNYQKAYITPADDEDSKDILIDGIIDRNRALEGDEVAVKLYDESKWQVDENGDGEQGIQKTGMVVYILAMNHNRCTVGYLKLVNQAANSTPTKSGRKSLEAASSSNSSSNALSPNIQATVGEQSNQNSSGSLESPKTSAEAKNAPYKMPDKVLFSPRDARMPRMWVKTSQLPSGSPTDLNPTNCLNHLFLVCIHEWSTQPIANGKLLTYIGEADEVDTETVALLLEHGLDVTPYPNNIFTLPPFPYEIPEKELKERLDLRGTLIFTIDPETAKDLDDALSVKEIGEGLLEVGVHIADPSFFLEENSPLDLLVRERATSIYLVQNVFHMLPKELCLLCSLLPGEDKLAFSLIMTVDTKTWKVVSHDFSRSVVNSSAQLSYEHAQAFIKDPGCINSIKDFPVVHNGYTVEDLCRAVNLIWPFSAALRERRFSSGGCETDSDEIEYKGGALRINQPKLCFKLDGETCMPQEVFLYENKESNNLIEELMLLANILTAQRLASMFPKHAFLRRHCRPKMNMLNNLAQILMRYGIHLDTSAAGALNASLERYGATNIESIKDVENGNTENVIRNISCDNTHLTRGANKKEVENSTDSCTGVDTHSSKDSVLEIQQDILVSTSTSSSVNVSTIEESLRTLVVRENESNSSSLEDEGKINDDVCLSNAQSISDTSNSSLEKKFEGNAQTGGTSFISSLRKVPSEEELGLARGLVLNHLCAKPMMRAEYYCYGAKLEESIKGILQSSTAAEEVEVYTHHYALNVPLYTHFTSPIRRYADIMVHRLLAASLGYQPPPLLDPKSLQSIASNCNKQKYGAKKASEASNELFFRLWVRLQVEKDACSERTGNKPKTGDSEERRSEGGLREMAVVVNAKDYSFDAILLRFGVVVRVYVNKLPAAVKHLKKHGSSVISIQWFKPGEKTVSIDSPVQDITTFSIVKLEIYYSYTVRRIRAELLNPFTP</sequence>
<protein>
    <recommendedName>
        <fullName evidence="8">RNB domain-containing protein</fullName>
    </recommendedName>
</protein>
<evidence type="ECO:0000256" key="2">
    <source>
        <dbReference type="ARBA" id="ARBA00022722"/>
    </source>
</evidence>
<dbReference type="GO" id="GO:0003723">
    <property type="term" value="F:RNA binding"/>
    <property type="evidence" value="ECO:0007669"/>
    <property type="project" value="UniProtKB-KW"/>
</dbReference>
<feature type="domain" description="RNB" evidence="8">
    <location>
        <begin position="480"/>
        <end position="1007"/>
    </location>
</feature>
<feature type="compositionally biased region" description="Polar residues" evidence="7">
    <location>
        <begin position="138"/>
        <end position="148"/>
    </location>
</feature>
<evidence type="ECO:0000256" key="6">
    <source>
        <dbReference type="RuleBase" id="RU003901"/>
    </source>
</evidence>
<dbReference type="PANTHER" id="PTHR23355:SF9">
    <property type="entry name" value="DIS3-LIKE EXONUCLEASE 2"/>
    <property type="match status" value="1"/>
</dbReference>
<dbReference type="Gene3D" id="2.40.50.140">
    <property type="entry name" value="Nucleic acid-binding proteins"/>
    <property type="match status" value="1"/>
</dbReference>
<dbReference type="GO" id="GO:0006402">
    <property type="term" value="P:mRNA catabolic process"/>
    <property type="evidence" value="ECO:0007669"/>
    <property type="project" value="TreeGrafter"/>
</dbReference>
<evidence type="ECO:0000256" key="3">
    <source>
        <dbReference type="ARBA" id="ARBA00022801"/>
    </source>
</evidence>
<dbReference type="InterPro" id="IPR033771">
    <property type="entry name" value="Rrp44_CSD1"/>
</dbReference>
<reference evidence="9" key="1">
    <citation type="submission" date="2013-04" db="EMBL/GenBank/DDBJ databases">
        <authorList>
            <person name="Qu J."/>
            <person name="Murali S.C."/>
            <person name="Bandaranaike D."/>
            <person name="Bellair M."/>
            <person name="Blankenburg K."/>
            <person name="Chao H."/>
            <person name="Dinh H."/>
            <person name="Doddapaneni H."/>
            <person name="Downs B."/>
            <person name="Dugan-Rocha S."/>
            <person name="Elkadiri S."/>
            <person name="Gnanaolivu R.D."/>
            <person name="Hernandez B."/>
            <person name="Javaid M."/>
            <person name="Jayaseelan J.C."/>
            <person name="Lee S."/>
            <person name="Li M."/>
            <person name="Ming W."/>
            <person name="Munidasa M."/>
            <person name="Muniz J."/>
            <person name="Nguyen L."/>
            <person name="Ongeri F."/>
            <person name="Osuji N."/>
            <person name="Pu L.-L."/>
            <person name="Puazo M."/>
            <person name="Qu C."/>
            <person name="Quiroz J."/>
            <person name="Raj R."/>
            <person name="Weissenberger G."/>
            <person name="Xin Y."/>
            <person name="Zou X."/>
            <person name="Han Y."/>
            <person name="Richards S."/>
            <person name="Worley K."/>
            <person name="Muzny D."/>
            <person name="Gibbs R."/>
        </authorList>
    </citation>
    <scope>NUCLEOTIDE SEQUENCE</scope>
    <source>
        <strain evidence="9">Sampled in the wild</strain>
    </source>
</reference>
<gene>
    <name evidence="9" type="ORF">J437_LFUL004357</name>
</gene>
<dbReference type="InterPro" id="IPR012340">
    <property type="entry name" value="NA-bd_OB-fold"/>
</dbReference>
<dbReference type="GO" id="GO:0000175">
    <property type="term" value="F:3'-5'-RNA exonuclease activity"/>
    <property type="evidence" value="ECO:0007669"/>
    <property type="project" value="TreeGrafter"/>
</dbReference>
<keyword evidence="5" id="KW-0694">RNA-binding</keyword>
<dbReference type="PROSITE" id="PS01175">
    <property type="entry name" value="RIBONUCLEASE_II"/>
    <property type="match status" value="1"/>
</dbReference>
<dbReference type="InterPro" id="IPR022966">
    <property type="entry name" value="RNase_II/R_CS"/>
</dbReference>
<dbReference type="InterPro" id="IPR001900">
    <property type="entry name" value="RNase_II/R"/>
</dbReference>
<dbReference type="SUPFAM" id="SSF50249">
    <property type="entry name" value="Nucleic acid-binding proteins"/>
    <property type="match status" value="2"/>
</dbReference>
<feature type="region of interest" description="Disordered" evidence="7">
    <location>
        <begin position="312"/>
        <end position="370"/>
    </location>
</feature>
<dbReference type="EMBL" id="KZ308363">
    <property type="protein sequence ID" value="KAG8228232.1"/>
    <property type="molecule type" value="Genomic_DNA"/>
</dbReference>
<name>A0A8K0P080_LADFU</name>
<evidence type="ECO:0000256" key="1">
    <source>
        <dbReference type="ARBA" id="ARBA00005785"/>
    </source>
</evidence>
<feature type="compositionally biased region" description="Basic and acidic residues" evidence="7">
    <location>
        <begin position="109"/>
        <end position="122"/>
    </location>
</feature>
<accession>A0A8K0P080</accession>
<dbReference type="InterPro" id="IPR050180">
    <property type="entry name" value="RNR_Ribonuclease"/>
</dbReference>
<dbReference type="GO" id="GO:0010587">
    <property type="term" value="P:miRNA catabolic process"/>
    <property type="evidence" value="ECO:0007669"/>
    <property type="project" value="TreeGrafter"/>
</dbReference>
<dbReference type="InterPro" id="IPR041093">
    <property type="entry name" value="Dis3l2-like_C"/>
</dbReference>
<dbReference type="Pfam" id="PF00773">
    <property type="entry name" value="RNB"/>
    <property type="match status" value="2"/>
</dbReference>
<keyword evidence="10" id="KW-1185">Reference proteome</keyword>
<dbReference type="Pfam" id="PF17877">
    <property type="entry name" value="Dis3l2_C_term"/>
    <property type="match status" value="1"/>
</dbReference>
<evidence type="ECO:0000256" key="7">
    <source>
        <dbReference type="SAM" id="MobiDB-lite"/>
    </source>
</evidence>
<dbReference type="GO" id="GO:0000932">
    <property type="term" value="C:P-body"/>
    <property type="evidence" value="ECO:0007669"/>
    <property type="project" value="TreeGrafter"/>
</dbReference>
<organism evidence="9 10">
    <name type="scientific">Ladona fulva</name>
    <name type="common">Scarce chaser dragonfly</name>
    <name type="synonym">Libellula fulva</name>
    <dbReference type="NCBI Taxonomy" id="123851"/>
    <lineage>
        <taxon>Eukaryota</taxon>
        <taxon>Metazoa</taxon>
        <taxon>Ecdysozoa</taxon>
        <taxon>Arthropoda</taxon>
        <taxon>Hexapoda</taxon>
        <taxon>Insecta</taxon>
        <taxon>Pterygota</taxon>
        <taxon>Palaeoptera</taxon>
        <taxon>Odonata</taxon>
        <taxon>Epiprocta</taxon>
        <taxon>Anisoptera</taxon>
        <taxon>Libelluloidea</taxon>
        <taxon>Libellulidae</taxon>
        <taxon>Ladona</taxon>
    </lineage>
</organism>
<keyword evidence="2" id="KW-0540">Nuclease</keyword>
<evidence type="ECO:0000256" key="4">
    <source>
        <dbReference type="ARBA" id="ARBA00022839"/>
    </source>
</evidence>
<feature type="compositionally biased region" description="Basic and acidic residues" evidence="7">
    <location>
        <begin position="30"/>
        <end position="46"/>
    </location>
</feature>
<evidence type="ECO:0000313" key="9">
    <source>
        <dbReference type="EMBL" id="KAG8228232.1"/>
    </source>
</evidence>
<feature type="region of interest" description="Disordered" evidence="7">
    <location>
        <begin position="23"/>
        <end position="148"/>
    </location>
</feature>
<evidence type="ECO:0000256" key="5">
    <source>
        <dbReference type="ARBA" id="ARBA00022884"/>
    </source>
</evidence>
<keyword evidence="3" id="KW-0378">Hydrolase</keyword>
<evidence type="ECO:0000259" key="8">
    <source>
        <dbReference type="SMART" id="SM00955"/>
    </source>
</evidence>
<dbReference type="SMART" id="SM00955">
    <property type="entry name" value="RNB"/>
    <property type="match status" value="1"/>
</dbReference>
<dbReference type="Gene3D" id="2.40.50.690">
    <property type="match status" value="1"/>
</dbReference>
<feature type="compositionally biased region" description="Polar residues" evidence="7">
    <location>
        <begin position="338"/>
        <end position="361"/>
    </location>
</feature>
<dbReference type="Pfam" id="PF17216">
    <property type="entry name" value="Rrp44_CSD1"/>
    <property type="match status" value="1"/>
</dbReference>
<feature type="compositionally biased region" description="Basic and acidic residues" evidence="7">
    <location>
        <begin position="90"/>
        <end position="101"/>
    </location>
</feature>
<feature type="compositionally biased region" description="Basic residues" evidence="7">
    <location>
        <begin position="57"/>
        <end position="67"/>
    </location>
</feature>
<dbReference type="OrthoDB" id="372421at2759"/>
<dbReference type="InterPro" id="IPR041505">
    <property type="entry name" value="Dis3_CSD2"/>
</dbReference>
<dbReference type="Gene3D" id="2.40.50.700">
    <property type="match status" value="1"/>
</dbReference>
<feature type="compositionally biased region" description="Low complexity" evidence="7">
    <location>
        <begin position="324"/>
        <end position="337"/>
    </location>
</feature>
<proteinExistence type="inferred from homology"/>